<dbReference type="Pfam" id="PF00209">
    <property type="entry name" value="SNF"/>
    <property type="match status" value="2"/>
</dbReference>
<keyword evidence="12" id="KW-1015">Disulfide bond</keyword>
<evidence type="ECO:0000256" key="10">
    <source>
        <dbReference type="ARBA" id="ARBA00023053"/>
    </source>
</evidence>
<feature type="transmembrane region" description="Helical" evidence="15">
    <location>
        <begin position="156"/>
        <end position="176"/>
    </location>
</feature>
<reference evidence="16" key="1">
    <citation type="submission" date="2020-11" db="EMBL/GenBank/DDBJ databases">
        <authorList>
            <person name="Tran Van P."/>
        </authorList>
    </citation>
    <scope>NUCLEOTIDE SEQUENCE</scope>
</reference>
<dbReference type="EMBL" id="CAJPEV010012134">
    <property type="protein sequence ID" value="CAG0906400.1"/>
    <property type="molecule type" value="Genomic_DNA"/>
</dbReference>
<evidence type="ECO:0000256" key="3">
    <source>
        <dbReference type="ARBA" id="ARBA00022448"/>
    </source>
</evidence>
<dbReference type="SUPFAM" id="SSF161070">
    <property type="entry name" value="SNF-like"/>
    <property type="match status" value="2"/>
</dbReference>
<keyword evidence="13" id="KW-0325">Glycoprotein</keyword>
<keyword evidence="8" id="KW-0769">Symport</keyword>
<keyword evidence="7" id="KW-0532">Neurotransmitter transport</keyword>
<evidence type="ECO:0000256" key="13">
    <source>
        <dbReference type="ARBA" id="ARBA00023180"/>
    </source>
</evidence>
<evidence type="ECO:0000313" key="17">
    <source>
        <dbReference type="Proteomes" id="UP000677054"/>
    </source>
</evidence>
<dbReference type="GO" id="GO:0015378">
    <property type="term" value="F:sodium:chloride symporter activity"/>
    <property type="evidence" value="ECO:0007669"/>
    <property type="project" value="UniProtKB-ARBA"/>
</dbReference>
<dbReference type="GO" id="GO:0006836">
    <property type="term" value="P:neurotransmitter transport"/>
    <property type="evidence" value="ECO:0007669"/>
    <property type="project" value="UniProtKB-KW"/>
</dbReference>
<keyword evidence="5 15" id="KW-0812">Transmembrane</keyword>
<dbReference type="GO" id="GO:0005886">
    <property type="term" value="C:plasma membrane"/>
    <property type="evidence" value="ECO:0007669"/>
    <property type="project" value="UniProtKB-SubCell"/>
</dbReference>
<dbReference type="OrthoDB" id="6350323at2759"/>
<evidence type="ECO:0000256" key="8">
    <source>
        <dbReference type="ARBA" id="ARBA00022847"/>
    </source>
</evidence>
<dbReference type="PROSITE" id="PS50267">
    <property type="entry name" value="NA_NEUROTRAN_SYMP_3"/>
    <property type="match status" value="1"/>
</dbReference>
<dbReference type="GO" id="GO:0008504">
    <property type="term" value="F:monoamine transmembrane transporter activity"/>
    <property type="evidence" value="ECO:0007669"/>
    <property type="project" value="UniProtKB-ARBA"/>
</dbReference>
<evidence type="ECO:0000256" key="11">
    <source>
        <dbReference type="ARBA" id="ARBA00023136"/>
    </source>
</evidence>
<protein>
    <submittedName>
        <fullName evidence="16">Uncharacterized protein</fullName>
    </submittedName>
</protein>
<dbReference type="PANTHER" id="PTHR11616:SF320">
    <property type="entry name" value="SODIUM-DEPENDENT NORADRENALINE TRANSPORTER"/>
    <property type="match status" value="1"/>
</dbReference>
<dbReference type="PANTHER" id="PTHR11616">
    <property type="entry name" value="SODIUM/CHLORIDE DEPENDENT TRANSPORTER"/>
    <property type="match status" value="1"/>
</dbReference>
<feature type="transmembrane region" description="Helical" evidence="15">
    <location>
        <begin position="188"/>
        <end position="214"/>
    </location>
</feature>
<comment type="similarity">
    <text evidence="2">Belongs to the sodium:neurotransmitter symporter (SNF) (TC 2.A.22) family.</text>
</comment>
<keyword evidence="9 15" id="KW-1133">Transmembrane helix</keyword>
<feature type="transmembrane region" description="Helical" evidence="15">
    <location>
        <begin position="31"/>
        <end position="50"/>
    </location>
</feature>
<dbReference type="Proteomes" id="UP000677054">
    <property type="component" value="Unassembled WGS sequence"/>
</dbReference>
<accession>A0A7R9FU66</accession>
<evidence type="ECO:0000256" key="4">
    <source>
        <dbReference type="ARBA" id="ARBA00022475"/>
    </source>
</evidence>
<keyword evidence="11 15" id="KW-0472">Membrane</keyword>
<name>A0A7R9FU66_9CRUS</name>
<sequence>MLRVCHPSKLRNRVLQISKGIDEAGGLQWELVLALFVAWVLVYFAIWKGVKWTGKVVWFTALFPYLCMLCLFVRGITLPGAELGIKYYLTPDFSRLQEPQVNPTFLLFDEDRLRQMEEKWTEEDWKWKEEDWTRRFSFHDGLKELRRFSLQVWTDAATQIFFSYGLALGTLIALGSYNKFHNNCYRQAIFVCFVNSGTSFFAGFVVFSVLGYMAKQRDVHRSQRRARNGVSETPIRK</sequence>
<dbReference type="EMBL" id="LR911652">
    <property type="protein sequence ID" value="CAD7254726.1"/>
    <property type="molecule type" value="Genomic_DNA"/>
</dbReference>
<dbReference type="InterPro" id="IPR037272">
    <property type="entry name" value="SNS_sf"/>
</dbReference>
<keyword evidence="17" id="KW-1185">Reference proteome</keyword>
<evidence type="ECO:0000256" key="5">
    <source>
        <dbReference type="ARBA" id="ARBA00022692"/>
    </source>
</evidence>
<dbReference type="GO" id="GO:0046872">
    <property type="term" value="F:metal ion binding"/>
    <property type="evidence" value="ECO:0007669"/>
    <property type="project" value="UniProtKB-KW"/>
</dbReference>
<feature type="binding site" evidence="14">
    <location>
        <position position="195"/>
    </location>
    <ligand>
        <name>Na(+)</name>
        <dbReference type="ChEBI" id="CHEBI:29101"/>
        <label>1</label>
    </ligand>
</feature>
<evidence type="ECO:0000256" key="6">
    <source>
        <dbReference type="ARBA" id="ARBA00022723"/>
    </source>
</evidence>
<dbReference type="GO" id="GO:0006865">
    <property type="term" value="P:amino acid transport"/>
    <property type="evidence" value="ECO:0007669"/>
    <property type="project" value="TreeGrafter"/>
</dbReference>
<evidence type="ECO:0000256" key="9">
    <source>
        <dbReference type="ARBA" id="ARBA00022989"/>
    </source>
</evidence>
<feature type="binding site" evidence="14">
    <location>
        <position position="163"/>
    </location>
    <ligand>
        <name>Na(+)</name>
        <dbReference type="ChEBI" id="CHEBI:29101"/>
        <label>1</label>
    </ligand>
</feature>
<evidence type="ECO:0000256" key="12">
    <source>
        <dbReference type="ARBA" id="ARBA00023157"/>
    </source>
</evidence>
<dbReference type="AlphaFoldDB" id="A0A7R9FU66"/>
<dbReference type="InterPro" id="IPR000175">
    <property type="entry name" value="Na/ntran_symport"/>
</dbReference>
<evidence type="ECO:0000256" key="15">
    <source>
        <dbReference type="SAM" id="Phobius"/>
    </source>
</evidence>
<feature type="transmembrane region" description="Helical" evidence="15">
    <location>
        <begin position="56"/>
        <end position="76"/>
    </location>
</feature>
<evidence type="ECO:0000256" key="7">
    <source>
        <dbReference type="ARBA" id="ARBA00022775"/>
    </source>
</evidence>
<keyword evidence="4" id="KW-1003">Cell membrane</keyword>
<organism evidence="16">
    <name type="scientific">Darwinula stevensoni</name>
    <dbReference type="NCBI Taxonomy" id="69355"/>
    <lineage>
        <taxon>Eukaryota</taxon>
        <taxon>Metazoa</taxon>
        <taxon>Ecdysozoa</taxon>
        <taxon>Arthropoda</taxon>
        <taxon>Crustacea</taxon>
        <taxon>Oligostraca</taxon>
        <taxon>Ostracoda</taxon>
        <taxon>Podocopa</taxon>
        <taxon>Podocopida</taxon>
        <taxon>Darwinulocopina</taxon>
        <taxon>Darwinuloidea</taxon>
        <taxon>Darwinulidae</taxon>
        <taxon>Darwinula</taxon>
    </lineage>
</organism>
<evidence type="ECO:0000256" key="1">
    <source>
        <dbReference type="ARBA" id="ARBA00004651"/>
    </source>
</evidence>
<evidence type="ECO:0000256" key="2">
    <source>
        <dbReference type="ARBA" id="ARBA00006459"/>
    </source>
</evidence>
<gene>
    <name evidence="16" type="ORF">DSTB1V02_LOCUS14472</name>
</gene>
<proteinExistence type="inferred from homology"/>
<keyword evidence="3" id="KW-0813">Transport</keyword>
<dbReference type="GO" id="GO:0090493">
    <property type="term" value="P:catecholamine uptake"/>
    <property type="evidence" value="ECO:0007669"/>
    <property type="project" value="UniProtKB-ARBA"/>
</dbReference>
<keyword evidence="10 14" id="KW-0915">Sodium</keyword>
<evidence type="ECO:0000256" key="14">
    <source>
        <dbReference type="PIRSR" id="PIRSR600175-1"/>
    </source>
</evidence>
<keyword evidence="6 14" id="KW-0479">Metal-binding</keyword>
<evidence type="ECO:0000313" key="16">
    <source>
        <dbReference type="EMBL" id="CAD7254726.1"/>
    </source>
</evidence>
<comment type="subcellular location">
    <subcellularLocation>
        <location evidence="1">Cell membrane</location>
        <topology evidence="1">Multi-pass membrane protein</topology>
    </subcellularLocation>
</comment>